<evidence type="ECO:0000313" key="3">
    <source>
        <dbReference type="Proteomes" id="UP000321595"/>
    </source>
</evidence>
<dbReference type="AlphaFoldDB" id="A0A5B8XKA8"/>
<dbReference type="Proteomes" id="UP000321595">
    <property type="component" value="Chromosome"/>
</dbReference>
<gene>
    <name evidence="2" type="ORF">FRD01_01600</name>
</gene>
<evidence type="ECO:0000256" key="1">
    <source>
        <dbReference type="SAM" id="Phobius"/>
    </source>
</evidence>
<feature type="transmembrane region" description="Helical" evidence="1">
    <location>
        <begin position="71"/>
        <end position="88"/>
    </location>
</feature>
<dbReference type="RefSeq" id="WP_146957012.1">
    <property type="nucleotide sequence ID" value="NZ_CP042467.1"/>
</dbReference>
<keyword evidence="3" id="KW-1185">Reference proteome</keyword>
<organism evidence="2 3">
    <name type="scientific">Microvenator marinus</name>
    <dbReference type="NCBI Taxonomy" id="2600177"/>
    <lineage>
        <taxon>Bacteria</taxon>
        <taxon>Deltaproteobacteria</taxon>
        <taxon>Bradymonadales</taxon>
        <taxon>Microvenatoraceae</taxon>
        <taxon>Microvenator</taxon>
    </lineage>
</organism>
<reference evidence="2 3" key="1">
    <citation type="submission" date="2019-08" db="EMBL/GenBank/DDBJ databases">
        <authorList>
            <person name="Liang Q."/>
        </authorList>
    </citation>
    <scope>NUCLEOTIDE SEQUENCE [LARGE SCALE GENOMIC DNA]</scope>
    <source>
        <strain evidence="2 3">V1718</strain>
    </source>
</reference>
<name>A0A5B8XKA8_9DELT</name>
<dbReference type="OrthoDB" id="5500047at2"/>
<proteinExistence type="predicted"/>
<keyword evidence="1" id="KW-1133">Transmembrane helix</keyword>
<keyword evidence="1" id="KW-0472">Membrane</keyword>
<dbReference type="EMBL" id="CP042467">
    <property type="protein sequence ID" value="QED25974.1"/>
    <property type="molecule type" value="Genomic_DNA"/>
</dbReference>
<sequence>MKRPRKISTSHEFLVYKPTLRGAGHLVELSAKRANPKKRPWGLWGAVTAAAGSFGLFTYEGARGFHDWNTVMVAIVVLGFALMAARFGPMDSMEDTHLATFNLAERKLEVKGAEGQLDFSEIDELVYAMVKYPIAENERKVKVDAFSLLVRTPEGDLLPIIEASPDKNAVFNTARAVSQWTGHEITHVGLGVRRS</sequence>
<keyword evidence="1" id="KW-0812">Transmembrane</keyword>
<accession>A0A5B8XKA8</accession>
<feature type="transmembrane region" description="Helical" evidence="1">
    <location>
        <begin position="41"/>
        <end position="59"/>
    </location>
</feature>
<evidence type="ECO:0000313" key="2">
    <source>
        <dbReference type="EMBL" id="QED25974.1"/>
    </source>
</evidence>
<dbReference type="KEGG" id="bbae:FRD01_01600"/>
<protein>
    <submittedName>
        <fullName evidence="2">Uncharacterized protein</fullName>
    </submittedName>
</protein>